<evidence type="ECO:0000259" key="2">
    <source>
        <dbReference type="SMART" id="SM00382"/>
    </source>
</evidence>
<gene>
    <name evidence="3" type="ORF">DI579_06115</name>
</gene>
<dbReference type="InterPro" id="IPR004622">
    <property type="entry name" value="DNA_pol_HolB"/>
</dbReference>
<dbReference type="SUPFAM" id="SSF52540">
    <property type="entry name" value="P-loop containing nucleoside triphosphate hydrolases"/>
    <property type="match status" value="1"/>
</dbReference>
<dbReference type="RefSeq" id="WP_303678930.1">
    <property type="nucleotide sequence ID" value="NZ_CAKZIO010000011.1"/>
</dbReference>
<dbReference type="PANTHER" id="PTHR11669">
    <property type="entry name" value="REPLICATION FACTOR C / DNA POLYMERASE III GAMMA-TAU SUBUNIT"/>
    <property type="match status" value="1"/>
</dbReference>
<dbReference type="GO" id="GO:0006261">
    <property type="term" value="P:DNA-templated DNA replication"/>
    <property type="evidence" value="ECO:0007669"/>
    <property type="project" value="TreeGrafter"/>
</dbReference>
<dbReference type="SMART" id="SM00382">
    <property type="entry name" value="AAA"/>
    <property type="match status" value="1"/>
</dbReference>
<dbReference type="GO" id="GO:0008408">
    <property type="term" value="F:3'-5' exonuclease activity"/>
    <property type="evidence" value="ECO:0007669"/>
    <property type="project" value="InterPro"/>
</dbReference>
<dbReference type="InterPro" id="IPR050238">
    <property type="entry name" value="DNA_Rep/Repair_Clamp_Loader"/>
</dbReference>
<feature type="region of interest" description="Disordered" evidence="1">
    <location>
        <begin position="34"/>
        <end position="64"/>
    </location>
</feature>
<dbReference type="AlphaFoldDB" id="A0A2W5IDG9"/>
<organism evidence="3 4">
    <name type="scientific">Lawsonella clevelandensis</name>
    <dbReference type="NCBI Taxonomy" id="1528099"/>
    <lineage>
        <taxon>Bacteria</taxon>
        <taxon>Bacillati</taxon>
        <taxon>Actinomycetota</taxon>
        <taxon>Actinomycetes</taxon>
        <taxon>Mycobacteriales</taxon>
        <taxon>Lawsonellaceae</taxon>
        <taxon>Lawsonella</taxon>
    </lineage>
</organism>
<dbReference type="EMBL" id="QFOZ01000011">
    <property type="protein sequence ID" value="PZP88444.1"/>
    <property type="molecule type" value="Genomic_DNA"/>
</dbReference>
<comment type="caution">
    <text evidence="3">The sequence shown here is derived from an EMBL/GenBank/DDBJ whole genome shotgun (WGS) entry which is preliminary data.</text>
</comment>
<reference evidence="3 4" key="1">
    <citation type="submission" date="2017-08" db="EMBL/GenBank/DDBJ databases">
        <title>Infants hospitalized years apart are colonized by the same room-sourced microbial strains.</title>
        <authorList>
            <person name="Brooks B."/>
            <person name="Olm M.R."/>
            <person name="Firek B.A."/>
            <person name="Baker R."/>
            <person name="Thomas B.C."/>
            <person name="Morowitz M.J."/>
            <person name="Banfield J.F."/>
        </authorList>
    </citation>
    <scope>NUCLEOTIDE SEQUENCE [LARGE SCALE GENOMIC DNA]</scope>
    <source>
        <strain evidence="3">S2_006_000_R1_57</strain>
    </source>
</reference>
<protein>
    <submittedName>
        <fullName evidence="3">DNA polymerase III subunit delta</fullName>
    </submittedName>
</protein>
<dbReference type="GO" id="GO:0003887">
    <property type="term" value="F:DNA-directed DNA polymerase activity"/>
    <property type="evidence" value="ECO:0007669"/>
    <property type="project" value="InterPro"/>
</dbReference>
<name>A0A2W5IDG9_9ACTN</name>
<feature type="domain" description="AAA+ ATPase" evidence="2">
    <location>
        <begin position="72"/>
        <end position="215"/>
    </location>
</feature>
<dbReference type="NCBIfam" id="NF005926">
    <property type="entry name" value="PRK07940.1"/>
    <property type="match status" value="1"/>
</dbReference>
<dbReference type="Pfam" id="PF13177">
    <property type="entry name" value="DNA_pol3_delta2"/>
    <property type="match status" value="1"/>
</dbReference>
<accession>A0A2W5IDG9</accession>
<dbReference type="Proteomes" id="UP000248606">
    <property type="component" value="Unassembled WGS sequence"/>
</dbReference>
<feature type="compositionally biased region" description="Polar residues" evidence="1">
    <location>
        <begin position="34"/>
        <end position="63"/>
    </location>
</feature>
<dbReference type="PANTHER" id="PTHR11669:SF8">
    <property type="entry name" value="DNA POLYMERASE III SUBUNIT DELTA"/>
    <property type="match status" value="1"/>
</dbReference>
<dbReference type="InterPro" id="IPR027417">
    <property type="entry name" value="P-loop_NTPase"/>
</dbReference>
<evidence type="ECO:0000256" key="1">
    <source>
        <dbReference type="SAM" id="MobiDB-lite"/>
    </source>
</evidence>
<dbReference type="Gene3D" id="3.40.50.300">
    <property type="entry name" value="P-loop containing nucleotide triphosphate hydrolases"/>
    <property type="match status" value="1"/>
</dbReference>
<dbReference type="NCBIfam" id="TIGR00678">
    <property type="entry name" value="holB"/>
    <property type="match status" value="1"/>
</dbReference>
<dbReference type="InterPro" id="IPR003593">
    <property type="entry name" value="AAA+_ATPase"/>
</dbReference>
<evidence type="ECO:0000313" key="4">
    <source>
        <dbReference type="Proteomes" id="UP000248606"/>
    </source>
</evidence>
<sequence>MSVFDRLAGQEDVVTQLRAAARAARAMIVAADGTSTTGGTVAPAQQSESTSVGAPTSTLTSAGKTGKASAEMTHAWLFTGPPGSGRSVAARCFAAALQCDNADEPGCGTCDSCRAVMEDRHPDVTVVRPEGLTISVKEIRGIVTRASTFPATGHWQIVIIEDADRLTEQAGNALLKAVEEPPSHTVFILCAPSDDPQDIMLTLRSRTRHVYIRMPSTDAIAELLEREGASPEQARWAAAVSGAHIGRARALLRSEEARNRRHRILELGQATMRPGHGYDLAVRMVQDARAAAVAANKDISEQETEELRTALGAGGTGKSAAGALRGSAGALKDLADAQKRRETRMMRDSIDLSLTDLATFYRDALMQATGASVEVVHVDAQRATAAMARAFSPEALLRCIDVVMATRAEISQNVKPEVAVGGMVARISLALVAR</sequence>
<evidence type="ECO:0000313" key="3">
    <source>
        <dbReference type="EMBL" id="PZP88444.1"/>
    </source>
</evidence>
<proteinExistence type="predicted"/>